<protein>
    <submittedName>
        <fullName evidence="1">Uncharacterized protein</fullName>
    </submittedName>
</protein>
<dbReference type="AlphaFoldDB" id="A0A2W6QJR1"/>
<evidence type="ECO:0000313" key="1">
    <source>
        <dbReference type="EMBL" id="PZT57403.1"/>
    </source>
</evidence>
<reference evidence="1 2" key="1">
    <citation type="submission" date="2018-06" db="EMBL/GenBank/DDBJ databases">
        <title>Isolation of heavy metals resistant Paenibacillus silvae NC2 from Gold-Copper mine in ZiJin, China.</title>
        <authorList>
            <person name="Xu J."/>
            <person name="Mazhar H.S."/>
            <person name="Rensing C."/>
        </authorList>
    </citation>
    <scope>NUCLEOTIDE SEQUENCE [LARGE SCALE GENOMIC DNA]</scope>
    <source>
        <strain evidence="1 2">NC2</strain>
    </source>
</reference>
<proteinExistence type="predicted"/>
<dbReference type="EMBL" id="QKWW01000006">
    <property type="protein sequence ID" value="PZT57403.1"/>
    <property type="molecule type" value="Genomic_DNA"/>
</dbReference>
<dbReference type="RefSeq" id="WP_111268554.1">
    <property type="nucleotide sequence ID" value="NZ_QKWW01000006.1"/>
</dbReference>
<accession>A0A2W6QJR1</accession>
<sequence length="77" mass="9038">MNCNNTHCLWNAFEQCCPESEELHSAAIPNTLDCPSAMRSDHQEAMYQIMDEVDEMMMKRNFRELIEIHKFVKGQCL</sequence>
<gene>
    <name evidence="1" type="ORF">DN757_01735</name>
</gene>
<name>A0A2W6QJR1_9BACL</name>
<organism evidence="1 2">
    <name type="scientific">Paenibacillus silvae</name>
    <dbReference type="NCBI Taxonomy" id="1325358"/>
    <lineage>
        <taxon>Bacteria</taxon>
        <taxon>Bacillati</taxon>
        <taxon>Bacillota</taxon>
        <taxon>Bacilli</taxon>
        <taxon>Bacillales</taxon>
        <taxon>Paenibacillaceae</taxon>
        <taxon>Paenibacillus</taxon>
    </lineage>
</organism>
<evidence type="ECO:0000313" key="2">
    <source>
        <dbReference type="Proteomes" id="UP000249204"/>
    </source>
</evidence>
<dbReference type="Proteomes" id="UP000249204">
    <property type="component" value="Unassembled WGS sequence"/>
</dbReference>
<comment type="caution">
    <text evidence="1">The sequence shown here is derived from an EMBL/GenBank/DDBJ whole genome shotgun (WGS) entry which is preliminary data.</text>
</comment>